<dbReference type="PANTHER" id="PTHR43690:SF33">
    <property type="entry name" value="STROMAL PROCESSING PEPTIDASE, CHLOROPLASTIC"/>
    <property type="match status" value="1"/>
</dbReference>
<evidence type="ECO:0000259" key="7">
    <source>
        <dbReference type="Pfam" id="PF00675"/>
    </source>
</evidence>
<feature type="chain" id="PRO_5030583184" description="Peptidase M16 N-terminal domain-containing protein" evidence="6">
    <location>
        <begin position="16"/>
        <end position="1138"/>
    </location>
</feature>
<evidence type="ECO:0000256" key="6">
    <source>
        <dbReference type="SAM" id="SignalP"/>
    </source>
</evidence>
<evidence type="ECO:0000256" key="3">
    <source>
        <dbReference type="ARBA" id="ARBA00022801"/>
    </source>
</evidence>
<dbReference type="GO" id="GO:0008237">
    <property type="term" value="F:metallopeptidase activity"/>
    <property type="evidence" value="ECO:0007669"/>
    <property type="project" value="UniProtKB-KW"/>
</dbReference>
<dbReference type="GO" id="GO:0046872">
    <property type="term" value="F:metal ion binding"/>
    <property type="evidence" value="ECO:0007669"/>
    <property type="project" value="InterPro"/>
</dbReference>
<dbReference type="InterPro" id="IPR050626">
    <property type="entry name" value="Peptidase_M16"/>
</dbReference>
<evidence type="ECO:0000313" key="9">
    <source>
        <dbReference type="EMBL" id="CAD8256352.1"/>
    </source>
</evidence>
<dbReference type="InterPro" id="IPR007863">
    <property type="entry name" value="Peptidase_M16_C"/>
</dbReference>
<dbReference type="GO" id="GO:0006508">
    <property type="term" value="P:proteolysis"/>
    <property type="evidence" value="ECO:0007669"/>
    <property type="project" value="UniProtKB-KW"/>
</dbReference>
<keyword evidence="4" id="KW-0862">Zinc</keyword>
<keyword evidence="6" id="KW-0732">Signal</keyword>
<dbReference type="Pfam" id="PF05193">
    <property type="entry name" value="Peptidase_M16_C"/>
    <property type="match status" value="2"/>
</dbReference>
<dbReference type="InterPro" id="IPR011249">
    <property type="entry name" value="Metalloenz_LuxS/M16"/>
</dbReference>
<evidence type="ECO:0000256" key="5">
    <source>
        <dbReference type="ARBA" id="ARBA00023049"/>
    </source>
</evidence>
<evidence type="ECO:0000259" key="8">
    <source>
        <dbReference type="Pfam" id="PF05193"/>
    </source>
</evidence>
<feature type="domain" description="Peptidase M16 C-terminal" evidence="8">
    <location>
        <begin position="842"/>
        <end position="1059"/>
    </location>
</feature>
<keyword evidence="5" id="KW-0482">Metalloprotease</keyword>
<feature type="signal peptide" evidence="6">
    <location>
        <begin position="1"/>
        <end position="15"/>
    </location>
</feature>
<protein>
    <recommendedName>
        <fullName evidence="10">Peptidase M16 N-terminal domain-containing protein</fullName>
    </recommendedName>
</protein>
<dbReference type="Gene3D" id="3.30.830.10">
    <property type="entry name" value="Metalloenzyme, LuxS/M16 peptidase-like"/>
    <property type="match status" value="4"/>
</dbReference>
<comment type="similarity">
    <text evidence="1">Belongs to the peptidase M16 family.</text>
</comment>
<feature type="domain" description="Peptidase M16 N-terminal" evidence="7">
    <location>
        <begin position="83"/>
        <end position="149"/>
    </location>
</feature>
<dbReference type="PANTHER" id="PTHR43690">
    <property type="entry name" value="NARDILYSIN"/>
    <property type="match status" value="1"/>
</dbReference>
<dbReference type="SUPFAM" id="SSF63411">
    <property type="entry name" value="LuxS/MPP-like metallohydrolase"/>
    <property type="match status" value="3"/>
</dbReference>
<keyword evidence="3" id="KW-0378">Hydrolase</keyword>
<dbReference type="EMBL" id="HBEA01007621">
    <property type="protein sequence ID" value="CAD8256352.1"/>
    <property type="molecule type" value="Transcribed_RNA"/>
</dbReference>
<dbReference type="Pfam" id="PF00675">
    <property type="entry name" value="Peptidase_M16"/>
    <property type="match status" value="1"/>
</dbReference>
<evidence type="ECO:0000256" key="2">
    <source>
        <dbReference type="ARBA" id="ARBA00022670"/>
    </source>
</evidence>
<dbReference type="InterPro" id="IPR011765">
    <property type="entry name" value="Pept_M16_N"/>
</dbReference>
<reference evidence="9" key="1">
    <citation type="submission" date="2021-01" db="EMBL/GenBank/DDBJ databases">
        <authorList>
            <person name="Corre E."/>
            <person name="Pelletier E."/>
            <person name="Niang G."/>
            <person name="Scheremetjew M."/>
            <person name="Finn R."/>
            <person name="Kale V."/>
            <person name="Holt S."/>
            <person name="Cochrane G."/>
            <person name="Meng A."/>
            <person name="Brown T."/>
            <person name="Cohen L."/>
        </authorList>
    </citation>
    <scope>NUCLEOTIDE SEQUENCE</scope>
    <source>
        <strain evidence="9">CCMP2078</strain>
    </source>
</reference>
<evidence type="ECO:0000256" key="4">
    <source>
        <dbReference type="ARBA" id="ARBA00022833"/>
    </source>
</evidence>
<name>A0A7R9U8H0_9STRA</name>
<accession>A0A7R9U8H0</accession>
<sequence>MKLAVFSLVLASAAALLPPAQLPRASLPRRSWHVRARQRITASTAGVEAPSKAEAGALPLHPRVKMGSLENGLHYAVLPNSSPPGRFEVHLELFAGSANELDEQQGMAHILEHIAYMGSAKRDRLFGTGSQTNAYTDFHHTVFYAACPTYAQPGPLMGMAPARSSGKGPLGGILRGLRTRKGETEGEEGRVALLPLAMEAVMDVLEARIDKTRMEQERAAVLSEAQMVNTMEYRVECQILGSLHEENILSKRFPIGKEDLIRKWTVDDVQKYHSTHYRPDNAMLYVVGDVDVEEAEELIHSVFSHLEPSKEKSDALTLKAAQSKHFPPVVHDWTMSEIPPGIKLPDSLLNSAKIMPDPSVLTPKPRNVADRTKMFYHELLQGFSFHLFAKRPVEPVTTMAAFKRAILKRVAIAALQIRLNVNARSDPPFTYVEFNQLDSPREGSAVCSLDLMGEVSRWQEAITMVVCEIRRFATFGLSQGELDRYLVAMIADSAQNRAQGDRINNADQLQLLMESVACGHTFMDAEQSYRATEAVVRSITLDEINAMAHEICEHFLGLCEAGQEGTDSPAVLPASITACVPAAKAQVGTEIAPGVLVPSKEDVVRVLDEAARLELEQSEEVVVPNTLITRQQVQQLRAASPPHSVKAELPAEVEDSSGVEMRVYDNGLKVNYRRCDHESQSGLLRLHVPGGRWAELQHGVASVLVGAKTMQEGGAMLDFAREQVELFCIDRFVMVEIMATEERVTFDFTFPTTRPDGTLQHQESASGEDSVTGLEAVLQITRCLLDGYIWEEDAFKRACQGFNQAYEASSKSLEGAATEALASVLTGNDKRFLTAAPEDIKKLNLADVKKAMLSQLRPDNAEVSISGDFDQADLEKFLDDYLGTIPAQDALEAEAASEAPSLPFVQQEGEDGKGETIEVYLPDSEERAIAHVAGLAPNKWGYLPGGEKITARMAELYKKQEKRDVDPVTLQRWSHPLFCSTALAILQECINRRLFANVRETRRLTYDANVVLTNFDAIQGSIFLFSVTCSPDKVKAARDAVLETLNIMSEYYPLSDDNIQSGKRIILSRHFQEGRTNKYWVELMTGIQSAGVPKDVRCVTDVEEMISSVTLRDVKLLFEALRLTDRPVSVLAVSSPQK</sequence>
<keyword evidence="2" id="KW-0645">Protease</keyword>
<dbReference type="AlphaFoldDB" id="A0A7R9U8H0"/>
<organism evidence="9">
    <name type="scientific">Pinguiococcus pyrenoidosus</name>
    <dbReference type="NCBI Taxonomy" id="172671"/>
    <lineage>
        <taxon>Eukaryota</taxon>
        <taxon>Sar</taxon>
        <taxon>Stramenopiles</taxon>
        <taxon>Ochrophyta</taxon>
        <taxon>Pinguiophyceae</taxon>
        <taxon>Pinguiochrysidales</taxon>
        <taxon>Pinguiochrysidaceae</taxon>
        <taxon>Pinguiococcus</taxon>
    </lineage>
</organism>
<gene>
    <name evidence="9" type="ORF">PPYR1160_LOCUS5844</name>
</gene>
<proteinExistence type="inferred from homology"/>
<feature type="domain" description="Peptidase M16 C-terminal" evidence="8">
    <location>
        <begin position="263"/>
        <end position="320"/>
    </location>
</feature>
<evidence type="ECO:0008006" key="10">
    <source>
        <dbReference type="Google" id="ProtNLM"/>
    </source>
</evidence>
<evidence type="ECO:0000256" key="1">
    <source>
        <dbReference type="ARBA" id="ARBA00007261"/>
    </source>
</evidence>